<gene>
    <name evidence="2" type="ORF">RG47T_5160</name>
</gene>
<reference evidence="2 3" key="1">
    <citation type="submission" date="2016-11" db="EMBL/GenBank/DDBJ databases">
        <title>Whole Genome Sequencing of Mucilaginibacter polytrichastri RG4-7(T) isolated from the moss sample.</title>
        <authorList>
            <person name="Li Y."/>
        </authorList>
    </citation>
    <scope>NUCLEOTIDE SEQUENCE [LARGE SCALE GENOMIC DNA]</scope>
    <source>
        <strain evidence="2 3">RG4-7</strain>
    </source>
</reference>
<comment type="caution">
    <text evidence="2">The sequence shown here is derived from an EMBL/GenBank/DDBJ whole genome shotgun (WGS) entry which is preliminary data.</text>
</comment>
<dbReference type="Proteomes" id="UP000186720">
    <property type="component" value="Unassembled WGS sequence"/>
</dbReference>
<evidence type="ECO:0000313" key="2">
    <source>
        <dbReference type="EMBL" id="OKS89675.1"/>
    </source>
</evidence>
<evidence type="ECO:0000313" key="3">
    <source>
        <dbReference type="Proteomes" id="UP000186720"/>
    </source>
</evidence>
<accession>A0A1Q6A6N8</accession>
<protein>
    <recommendedName>
        <fullName evidence="1">AB hydrolase-1 domain-containing protein</fullName>
    </recommendedName>
</protein>
<dbReference type="InterPro" id="IPR052897">
    <property type="entry name" value="Sec-Metab_Biosynth_Hydrolase"/>
</dbReference>
<dbReference type="Gene3D" id="3.40.50.1820">
    <property type="entry name" value="alpha/beta hydrolase"/>
    <property type="match status" value="1"/>
</dbReference>
<dbReference type="SUPFAM" id="SSF53474">
    <property type="entry name" value="alpha/beta-Hydrolases"/>
    <property type="match status" value="1"/>
</dbReference>
<keyword evidence="3" id="KW-1185">Reference proteome</keyword>
<dbReference type="Pfam" id="PF12697">
    <property type="entry name" value="Abhydrolase_6"/>
    <property type="match status" value="1"/>
</dbReference>
<dbReference type="PANTHER" id="PTHR37017">
    <property type="entry name" value="AB HYDROLASE-1 DOMAIN-CONTAINING PROTEIN-RELATED"/>
    <property type="match status" value="1"/>
</dbReference>
<sequence length="264" mass="29434">MHYRWCLMCFRKLFTVLFIDNLMEMNNIYVLVHGAWQGSSSWQFVKKALENENQEVITITLPGHDTVDWNQDALSMDIYRDAVIEKINLIDGAVILVGHCLGGMVISAVAECIPKKIEKLIFISAFLPADGQSLLALSSWYEESPVNSSLNTAWDCPALGIEKTLLMDVFCPDALQHTQLYFDDYQIEPTAPLSNPVRLTSKSFGTISKFYIHCLKDKAIALCAQNQMAKAAGVKSTFCINSGHTPQLSMPYVLAGILQGISYL</sequence>
<organism evidence="2 3">
    <name type="scientific">Mucilaginibacter polytrichastri</name>
    <dbReference type="NCBI Taxonomy" id="1302689"/>
    <lineage>
        <taxon>Bacteria</taxon>
        <taxon>Pseudomonadati</taxon>
        <taxon>Bacteroidota</taxon>
        <taxon>Sphingobacteriia</taxon>
        <taxon>Sphingobacteriales</taxon>
        <taxon>Sphingobacteriaceae</taxon>
        <taxon>Mucilaginibacter</taxon>
    </lineage>
</organism>
<dbReference type="STRING" id="1302689.RG47T_5160"/>
<dbReference type="EMBL" id="MPPL01000001">
    <property type="protein sequence ID" value="OKS89675.1"/>
    <property type="molecule type" value="Genomic_DNA"/>
</dbReference>
<feature type="domain" description="AB hydrolase-1" evidence="1">
    <location>
        <begin position="30"/>
        <end position="253"/>
    </location>
</feature>
<name>A0A1Q6A6N8_9SPHI</name>
<dbReference type="InterPro" id="IPR000073">
    <property type="entry name" value="AB_hydrolase_1"/>
</dbReference>
<dbReference type="InterPro" id="IPR029058">
    <property type="entry name" value="AB_hydrolase_fold"/>
</dbReference>
<dbReference type="AlphaFoldDB" id="A0A1Q6A6N8"/>
<proteinExistence type="predicted"/>
<evidence type="ECO:0000259" key="1">
    <source>
        <dbReference type="Pfam" id="PF12697"/>
    </source>
</evidence>
<dbReference type="PANTHER" id="PTHR37017:SF11">
    <property type="entry name" value="ESTERASE_LIPASE_THIOESTERASE DOMAIN-CONTAINING PROTEIN"/>
    <property type="match status" value="1"/>
</dbReference>